<evidence type="ECO:0000256" key="6">
    <source>
        <dbReference type="SAM" id="Phobius"/>
    </source>
</evidence>
<feature type="compositionally biased region" description="Low complexity" evidence="5">
    <location>
        <begin position="353"/>
        <end position="367"/>
    </location>
</feature>
<organism evidence="7 8">
    <name type="scientific">Pleurostoma richardsiae</name>
    <dbReference type="NCBI Taxonomy" id="41990"/>
    <lineage>
        <taxon>Eukaryota</taxon>
        <taxon>Fungi</taxon>
        <taxon>Dikarya</taxon>
        <taxon>Ascomycota</taxon>
        <taxon>Pezizomycotina</taxon>
        <taxon>Sordariomycetes</taxon>
        <taxon>Sordariomycetidae</taxon>
        <taxon>Calosphaeriales</taxon>
        <taxon>Pleurostomataceae</taxon>
        <taxon>Pleurostoma</taxon>
    </lineage>
</organism>
<evidence type="ECO:0000313" key="7">
    <source>
        <dbReference type="EMBL" id="KAJ9144536.1"/>
    </source>
</evidence>
<feature type="transmembrane region" description="Helical" evidence="6">
    <location>
        <begin position="228"/>
        <end position="252"/>
    </location>
</feature>
<keyword evidence="3 6" id="KW-1133">Transmembrane helix</keyword>
<proteinExistence type="predicted"/>
<keyword evidence="2 6" id="KW-0812">Transmembrane</keyword>
<feature type="region of interest" description="Disordered" evidence="5">
    <location>
        <begin position="181"/>
        <end position="224"/>
    </location>
</feature>
<feature type="region of interest" description="Disordered" evidence="5">
    <location>
        <begin position="259"/>
        <end position="287"/>
    </location>
</feature>
<evidence type="ECO:0000256" key="3">
    <source>
        <dbReference type="ARBA" id="ARBA00022989"/>
    </source>
</evidence>
<name>A0AA38RMM5_9PEZI</name>
<comment type="subcellular location">
    <subcellularLocation>
        <location evidence="1">Membrane</location>
        <topology evidence="1">Single-pass membrane protein</topology>
    </subcellularLocation>
</comment>
<dbReference type="Proteomes" id="UP001174694">
    <property type="component" value="Unassembled WGS sequence"/>
</dbReference>
<dbReference type="AlphaFoldDB" id="A0AA38RMM5"/>
<gene>
    <name evidence="7" type="ORF">NKR23_g5778</name>
</gene>
<dbReference type="GO" id="GO:0071944">
    <property type="term" value="C:cell periphery"/>
    <property type="evidence" value="ECO:0007669"/>
    <property type="project" value="UniProtKB-ARBA"/>
</dbReference>
<evidence type="ECO:0000256" key="1">
    <source>
        <dbReference type="ARBA" id="ARBA00004167"/>
    </source>
</evidence>
<feature type="compositionally biased region" description="Low complexity" evidence="5">
    <location>
        <begin position="181"/>
        <end position="218"/>
    </location>
</feature>
<evidence type="ECO:0000256" key="2">
    <source>
        <dbReference type="ARBA" id="ARBA00022692"/>
    </source>
</evidence>
<keyword evidence="8" id="KW-1185">Reference proteome</keyword>
<dbReference type="GO" id="GO:0016020">
    <property type="term" value="C:membrane"/>
    <property type="evidence" value="ECO:0007669"/>
    <property type="project" value="UniProtKB-SubCell"/>
</dbReference>
<accession>A0AA38RMM5</accession>
<dbReference type="InterPro" id="IPR004913">
    <property type="entry name" value="Herpes_gJ"/>
</dbReference>
<feature type="compositionally biased region" description="Low complexity" evidence="5">
    <location>
        <begin position="381"/>
        <end position="390"/>
    </location>
</feature>
<evidence type="ECO:0000256" key="4">
    <source>
        <dbReference type="ARBA" id="ARBA00023136"/>
    </source>
</evidence>
<reference evidence="7" key="1">
    <citation type="submission" date="2022-07" db="EMBL/GenBank/DDBJ databases">
        <title>Fungi with potential for degradation of polypropylene.</title>
        <authorList>
            <person name="Gostincar C."/>
        </authorList>
    </citation>
    <scope>NUCLEOTIDE SEQUENCE</scope>
    <source>
        <strain evidence="7">EXF-13308</strain>
    </source>
</reference>
<keyword evidence="4 6" id="KW-0472">Membrane</keyword>
<evidence type="ECO:0000256" key="5">
    <source>
        <dbReference type="SAM" id="MobiDB-lite"/>
    </source>
</evidence>
<dbReference type="PANTHER" id="PTHR15549">
    <property type="entry name" value="PAIRED IMMUNOGLOBULIN-LIKE TYPE 2 RECEPTOR"/>
    <property type="match status" value="1"/>
</dbReference>
<sequence length="422" mass="43401">MVSHRFTVLPAVFAAAAAGLRRDSSWAPPLETVAVERPYKVIDGVSPKPTSPPARGRFAMVPELRRDESVGTDTCGYLTDQWVPMTCGSGYTCTNSGSIRDCCEGGDCATSTFATACMDWTACPTSSHPGTYCCTYETKYPYCITYFWQTTATPNRVFTFYNCGAKQVAGQEFLWPTLSTSDSSTSSTSSSTTSTTSPPTTTTTSTTSTTSSTTTTTIPPNPGPSTPVGAIVGGVVGGVAVIALVVLGVFFIMRRNRNRPAADQPGTTVSSAPPQGGFPPAGGQPETKFVGGPVVTADPNNPYPPAYNPHYSIATTVPPFQQSGSPPPPHDGGAATYDPRYSYAAATASQQLSPVSGGFPSPNSGGSAEPLVSSNNNISSGTEKGTTAAGTGAGEALAGGGEAVEVDAVNMRGTGNNRAELA</sequence>
<dbReference type="InterPro" id="IPR051694">
    <property type="entry name" value="Immunoregulatory_rcpt-like"/>
</dbReference>
<feature type="region of interest" description="Disordered" evidence="5">
    <location>
        <begin position="348"/>
        <end position="396"/>
    </location>
</feature>
<evidence type="ECO:0000313" key="8">
    <source>
        <dbReference type="Proteomes" id="UP001174694"/>
    </source>
</evidence>
<protein>
    <submittedName>
        <fullName evidence="7">Uncharacterized protein</fullName>
    </submittedName>
</protein>
<dbReference type="Pfam" id="PF03229">
    <property type="entry name" value="Alpha_GJ"/>
    <property type="match status" value="1"/>
</dbReference>
<comment type="caution">
    <text evidence="7">The sequence shown here is derived from an EMBL/GenBank/DDBJ whole genome shotgun (WGS) entry which is preliminary data.</text>
</comment>
<feature type="region of interest" description="Disordered" evidence="5">
    <location>
        <begin position="318"/>
        <end position="337"/>
    </location>
</feature>
<dbReference type="EMBL" id="JANBVO010000016">
    <property type="protein sequence ID" value="KAJ9144536.1"/>
    <property type="molecule type" value="Genomic_DNA"/>
</dbReference>